<dbReference type="AlphaFoldDB" id="A0A0V0R6D4"/>
<organism evidence="3 4">
    <name type="scientific">Pseudocohnilembus persalinus</name>
    <name type="common">Ciliate</name>
    <dbReference type="NCBI Taxonomy" id="266149"/>
    <lineage>
        <taxon>Eukaryota</taxon>
        <taxon>Sar</taxon>
        <taxon>Alveolata</taxon>
        <taxon>Ciliophora</taxon>
        <taxon>Intramacronucleata</taxon>
        <taxon>Oligohymenophorea</taxon>
        <taxon>Scuticociliatia</taxon>
        <taxon>Philasterida</taxon>
        <taxon>Pseudocohnilembidae</taxon>
        <taxon>Pseudocohnilembus</taxon>
    </lineage>
</organism>
<gene>
    <name evidence="3" type="ORF">PPERSA_08466</name>
</gene>
<sequence>MKEWEVKQDKEQEVHSLINKQENKSHNNNRNQLKSKQHNNSVNYYLQEKQQLDRNSEENLKTLKQIPSVQFLNEDKCKNNLKQNIGEKNNLKYKNEYNLLEQDKMYYLLGNKNNINIKSGSNTVSAKSYLTQQIFSSQNNDKQFQKQLQQNENQQQTNENTSQNLNNNNIKFQRSNSSSYISHQISQQIGALLEDKNLNNICIKKDDISIQFNFSDSCRVQEKEKNYSKSHNISQIVQNFDENQNSIQNQQLNIQNIENQFEKQIQKDGSLENNEKVQLKINL</sequence>
<dbReference type="InParanoid" id="A0A0V0R6D4"/>
<dbReference type="Proteomes" id="UP000054937">
    <property type="component" value="Unassembled WGS sequence"/>
</dbReference>
<evidence type="ECO:0000256" key="2">
    <source>
        <dbReference type="SAM" id="MobiDB-lite"/>
    </source>
</evidence>
<keyword evidence="4" id="KW-1185">Reference proteome</keyword>
<dbReference type="EMBL" id="LDAU01000040">
    <property type="protein sequence ID" value="KRX10063.1"/>
    <property type="molecule type" value="Genomic_DNA"/>
</dbReference>
<evidence type="ECO:0000313" key="3">
    <source>
        <dbReference type="EMBL" id="KRX10063.1"/>
    </source>
</evidence>
<protein>
    <submittedName>
        <fullName evidence="3">Uncharacterized protein</fullName>
    </submittedName>
</protein>
<proteinExistence type="predicted"/>
<evidence type="ECO:0000313" key="4">
    <source>
        <dbReference type="Proteomes" id="UP000054937"/>
    </source>
</evidence>
<feature type="compositionally biased region" description="Basic and acidic residues" evidence="2">
    <location>
        <begin position="1"/>
        <end position="14"/>
    </location>
</feature>
<keyword evidence="1" id="KW-0175">Coiled coil</keyword>
<evidence type="ECO:0000256" key="1">
    <source>
        <dbReference type="SAM" id="Coils"/>
    </source>
</evidence>
<name>A0A0V0R6D4_PSEPJ</name>
<comment type="caution">
    <text evidence="3">The sequence shown here is derived from an EMBL/GenBank/DDBJ whole genome shotgun (WGS) entry which is preliminary data.</text>
</comment>
<accession>A0A0V0R6D4</accession>
<reference evidence="3 4" key="1">
    <citation type="journal article" date="2015" name="Sci. Rep.">
        <title>Genome of the facultative scuticociliatosis pathogen Pseudocohnilembus persalinus provides insight into its virulence through horizontal gene transfer.</title>
        <authorList>
            <person name="Xiong J."/>
            <person name="Wang G."/>
            <person name="Cheng J."/>
            <person name="Tian M."/>
            <person name="Pan X."/>
            <person name="Warren A."/>
            <person name="Jiang C."/>
            <person name="Yuan D."/>
            <person name="Miao W."/>
        </authorList>
    </citation>
    <scope>NUCLEOTIDE SEQUENCE [LARGE SCALE GENOMIC DNA]</scope>
    <source>
        <strain evidence="3">36N120E</strain>
    </source>
</reference>
<feature type="region of interest" description="Disordered" evidence="2">
    <location>
        <begin position="1"/>
        <end position="39"/>
    </location>
</feature>
<feature type="compositionally biased region" description="Polar residues" evidence="2">
    <location>
        <begin position="26"/>
        <end position="39"/>
    </location>
</feature>
<feature type="coiled-coil region" evidence="1">
    <location>
        <begin position="240"/>
        <end position="267"/>
    </location>
</feature>